<dbReference type="AlphaFoldDB" id="A0A086ZWS4"/>
<dbReference type="eggNOG" id="ENOG5031YH3">
    <property type="taxonomic scope" value="Bacteria"/>
</dbReference>
<accession>A0A086ZWS4</accession>
<proteinExistence type="predicted"/>
<protein>
    <submittedName>
        <fullName evidence="1">Uncharacterized protein</fullName>
    </submittedName>
</protein>
<evidence type="ECO:0000313" key="2">
    <source>
        <dbReference type="Proteomes" id="UP000029072"/>
    </source>
</evidence>
<sequence length="145" mass="16526">MLACGMKAQGHGRRRSFMERGVFPTFSSLHLPVGGDRMRPGLEDVLQLAVCEFGIDVTAGWLDAVEASHEEYRTTQLRAFVREFPDIAFEELRRAGYVDGDVPQRPVREDRISRLRRYRYPSSGTTARRLVLFASPESKHCALLR</sequence>
<gene>
    <name evidence="1" type="ORF">BCAL_2260</name>
</gene>
<dbReference type="EMBL" id="JGYS01000023">
    <property type="protein sequence ID" value="KFI50974.1"/>
    <property type="molecule type" value="Genomic_DNA"/>
</dbReference>
<name>A0A086ZWS4_9BIFI</name>
<comment type="caution">
    <text evidence="1">The sequence shown here is derived from an EMBL/GenBank/DDBJ whole genome shotgun (WGS) entry which is preliminary data.</text>
</comment>
<evidence type="ECO:0000313" key="1">
    <source>
        <dbReference type="EMBL" id="KFI50974.1"/>
    </source>
</evidence>
<reference evidence="1 2" key="1">
    <citation type="submission" date="2014-03" db="EMBL/GenBank/DDBJ databases">
        <title>Genomics of Bifidobacteria.</title>
        <authorList>
            <person name="Ventura M."/>
            <person name="Milani C."/>
            <person name="Lugli G.A."/>
        </authorList>
    </citation>
    <scope>NUCLEOTIDE SEQUENCE [LARGE SCALE GENOMIC DNA]</scope>
    <source>
        <strain evidence="1 2">DSM 23973</strain>
    </source>
</reference>
<organism evidence="1 2">
    <name type="scientific">Bifidobacterium callitrichos DSM 23973</name>
    <dbReference type="NCBI Taxonomy" id="1437609"/>
    <lineage>
        <taxon>Bacteria</taxon>
        <taxon>Bacillati</taxon>
        <taxon>Actinomycetota</taxon>
        <taxon>Actinomycetes</taxon>
        <taxon>Bifidobacteriales</taxon>
        <taxon>Bifidobacteriaceae</taxon>
        <taxon>Bifidobacterium</taxon>
    </lineage>
</organism>
<dbReference type="Proteomes" id="UP000029072">
    <property type="component" value="Unassembled WGS sequence"/>
</dbReference>